<gene>
    <name evidence="4" type="ORF">SAMN05216529_105249</name>
</gene>
<dbReference type="Gene3D" id="3.40.30.10">
    <property type="entry name" value="Glutaredoxin"/>
    <property type="match status" value="1"/>
</dbReference>
<evidence type="ECO:0000259" key="3">
    <source>
        <dbReference type="Pfam" id="PF00085"/>
    </source>
</evidence>
<dbReference type="PANTHER" id="PTHR45663">
    <property type="entry name" value="GEO12009P1"/>
    <property type="match status" value="1"/>
</dbReference>
<proteinExistence type="inferred from homology"/>
<evidence type="ECO:0000313" key="4">
    <source>
        <dbReference type="EMBL" id="SUQ14273.1"/>
    </source>
</evidence>
<sequence length="69" mass="7452">MMESILDELADEYDGRVKVCQINIDDNKALAAEIGIGVVPTFVVFKWGKPVAAASGILSKNVLVDMIKT</sequence>
<protein>
    <submittedName>
        <fullName evidence="4">Thioredoxin 1</fullName>
    </submittedName>
</protein>
<dbReference type="CDD" id="cd02947">
    <property type="entry name" value="TRX_family"/>
    <property type="match status" value="1"/>
</dbReference>
<keyword evidence="5" id="KW-1185">Reference proteome</keyword>
<dbReference type="GO" id="GO:0005737">
    <property type="term" value="C:cytoplasm"/>
    <property type="evidence" value="ECO:0007669"/>
    <property type="project" value="TreeGrafter"/>
</dbReference>
<reference evidence="5" key="1">
    <citation type="submission" date="2017-07" db="EMBL/GenBank/DDBJ databases">
        <authorList>
            <person name="Varghese N."/>
            <person name="Submissions S."/>
        </authorList>
    </citation>
    <scope>NUCLEOTIDE SEQUENCE [LARGE SCALE GENOMIC DNA]</scope>
    <source>
        <strain evidence="5">NLAE-zl-C134</strain>
    </source>
</reference>
<dbReference type="InterPro" id="IPR013766">
    <property type="entry name" value="Thioredoxin_domain"/>
</dbReference>
<dbReference type="AlphaFoldDB" id="A0A315ZY34"/>
<dbReference type="SUPFAM" id="SSF52833">
    <property type="entry name" value="Thioredoxin-like"/>
    <property type="match status" value="1"/>
</dbReference>
<organism evidence="4 5">
    <name type="scientific">Faecalicatena contorta</name>
    <dbReference type="NCBI Taxonomy" id="39482"/>
    <lineage>
        <taxon>Bacteria</taxon>
        <taxon>Bacillati</taxon>
        <taxon>Bacillota</taxon>
        <taxon>Clostridia</taxon>
        <taxon>Lachnospirales</taxon>
        <taxon>Lachnospiraceae</taxon>
        <taxon>Faecalicatena</taxon>
    </lineage>
</organism>
<dbReference type="Pfam" id="PF00085">
    <property type="entry name" value="Thioredoxin"/>
    <property type="match status" value="1"/>
</dbReference>
<evidence type="ECO:0000313" key="5">
    <source>
        <dbReference type="Proteomes" id="UP000254051"/>
    </source>
</evidence>
<dbReference type="GO" id="GO:0015035">
    <property type="term" value="F:protein-disulfide reductase activity"/>
    <property type="evidence" value="ECO:0007669"/>
    <property type="project" value="TreeGrafter"/>
</dbReference>
<dbReference type="Proteomes" id="UP000254051">
    <property type="component" value="Unassembled WGS sequence"/>
</dbReference>
<comment type="similarity">
    <text evidence="1">Belongs to the thioredoxin family.</text>
</comment>
<evidence type="ECO:0000256" key="2">
    <source>
        <dbReference type="ARBA" id="ARBA00023284"/>
    </source>
</evidence>
<feature type="domain" description="Thioredoxin" evidence="3">
    <location>
        <begin position="1"/>
        <end position="68"/>
    </location>
</feature>
<keyword evidence="2" id="KW-0676">Redox-active center</keyword>
<dbReference type="InterPro" id="IPR036249">
    <property type="entry name" value="Thioredoxin-like_sf"/>
</dbReference>
<evidence type="ECO:0000256" key="1">
    <source>
        <dbReference type="ARBA" id="ARBA00008987"/>
    </source>
</evidence>
<accession>A0A315ZY34</accession>
<dbReference type="PANTHER" id="PTHR45663:SF11">
    <property type="entry name" value="GEO12009P1"/>
    <property type="match status" value="1"/>
</dbReference>
<name>A0A315ZY34_9FIRM</name>
<dbReference type="EMBL" id="UHJJ01000005">
    <property type="protein sequence ID" value="SUQ14273.1"/>
    <property type="molecule type" value="Genomic_DNA"/>
</dbReference>